<dbReference type="PANTHER" id="PTHR43056:SF10">
    <property type="entry name" value="COCE_NOND FAMILY, PUTATIVE (AFU_ORTHOLOGUE AFUA_7G00600)-RELATED"/>
    <property type="match status" value="1"/>
</dbReference>
<dbReference type="NCBIfam" id="TIGR00976">
    <property type="entry name" value="CocE_NonD"/>
    <property type="match status" value="2"/>
</dbReference>
<dbReference type="InterPro" id="IPR029058">
    <property type="entry name" value="AB_hydrolase_fold"/>
</dbReference>
<keyword evidence="5" id="KW-1185">Reference proteome</keyword>
<dbReference type="InterPro" id="IPR013736">
    <property type="entry name" value="Xaa-Pro_dipept_C"/>
</dbReference>
<dbReference type="InterPro" id="IPR050585">
    <property type="entry name" value="Xaa-Pro_dipeptidyl-ppase/CocE"/>
</dbReference>
<dbReference type="OrthoDB" id="2578740at2759"/>
<dbReference type="GO" id="GO:0008239">
    <property type="term" value="F:dipeptidyl-peptidase activity"/>
    <property type="evidence" value="ECO:0007669"/>
    <property type="project" value="InterPro"/>
</dbReference>
<name>A0A8H4IUE9_9PEZI</name>
<reference evidence="4" key="1">
    <citation type="submission" date="2020-04" db="EMBL/GenBank/DDBJ databases">
        <title>Genome Assembly and Annotation of Botryosphaeria dothidea sdau 11-99, a Latent Pathogen of Apple Fruit Ring Rot in China.</title>
        <authorList>
            <person name="Yu C."/>
            <person name="Diao Y."/>
            <person name="Lu Q."/>
            <person name="Zhao J."/>
            <person name="Cui S."/>
            <person name="Peng C."/>
            <person name="He B."/>
            <person name="Liu H."/>
        </authorList>
    </citation>
    <scope>NUCLEOTIDE SEQUENCE [LARGE SCALE GENOMIC DNA]</scope>
    <source>
        <strain evidence="4">Sdau11-99</strain>
    </source>
</reference>
<sequence length="560" mass="62485">MSTENLDPPYRKSAHPSTPNSPLEAAPSLGHEIRVLEDGRTVLEKDVAITMRDGVKLYANVFRPAENVTATSPTLVFFAPFGKHGAVPRERFSNMGVDFSKLSAYAYWELPDPLLWVGQWNYSFALVDPRGTWWSEGDAAHYISPEEGRDGYDVVEWIAQQTWSTGKVGWGAVSYYAMSAYQTAVLKPPHLAAIMPWEGISDIYREVNTQGGIPNVAFQQLWMNMTGTGLGLSEDHATLTLEHPLLDELWESKVVDWSKINIPAFSVTGWPSLGLHLRGTIRAWNNFSSTKKYLLIHSGKEWAEYYNDANVLKQKAFFDRFLKDQPNEVDTWPPVTLDVRTSLETSTRRSATSFPPSNTTLTPFYLGPANALTTQNTSTEPAAFASYTAHHANSSVSFSHTFATRTEITGHASARLHIQALAYPDADLFLALQKVAPNGSEVRFWHSTQKAEASASFGWLRVSHRELDDARSTPGLPVHSHRRRQWLTPTDIVEVEVELWPSSTVWEAGETMRLVVQGSAFTDEEDATQFKGDRHGFGEVRVWFGGGYESQLLVPVCGGE</sequence>
<dbReference type="PANTHER" id="PTHR43056">
    <property type="entry name" value="PEPTIDASE S9 PROLYL OLIGOPEPTIDASE"/>
    <property type="match status" value="1"/>
</dbReference>
<dbReference type="SUPFAM" id="SSF53474">
    <property type="entry name" value="alpha/beta-Hydrolases"/>
    <property type="match status" value="1"/>
</dbReference>
<dbReference type="Gene3D" id="3.40.50.1820">
    <property type="entry name" value="alpha/beta hydrolase"/>
    <property type="match status" value="1"/>
</dbReference>
<dbReference type="Gene3D" id="1.10.3020.20">
    <property type="match status" value="1"/>
</dbReference>
<dbReference type="Pfam" id="PF08530">
    <property type="entry name" value="PepX_C"/>
    <property type="match status" value="1"/>
</dbReference>
<evidence type="ECO:0000259" key="3">
    <source>
        <dbReference type="SMART" id="SM00939"/>
    </source>
</evidence>
<evidence type="ECO:0000313" key="5">
    <source>
        <dbReference type="Proteomes" id="UP000572817"/>
    </source>
</evidence>
<dbReference type="SMART" id="SM00939">
    <property type="entry name" value="PepX_C"/>
    <property type="match status" value="1"/>
</dbReference>
<comment type="caution">
    <text evidence="4">The sequence shown here is derived from an EMBL/GenBank/DDBJ whole genome shotgun (WGS) entry which is preliminary data.</text>
</comment>
<keyword evidence="1" id="KW-0378">Hydrolase</keyword>
<protein>
    <recommendedName>
        <fullName evidence="3">Xaa-Pro dipeptidyl-peptidase C-terminal domain-containing protein</fullName>
    </recommendedName>
</protein>
<gene>
    <name evidence="4" type="ORF">GTA08_BOTSDO04702</name>
</gene>
<dbReference type="Proteomes" id="UP000572817">
    <property type="component" value="Unassembled WGS sequence"/>
</dbReference>
<dbReference type="InterPro" id="IPR000383">
    <property type="entry name" value="Xaa-Pro-like_dom"/>
</dbReference>
<accession>A0A8H4IUE9</accession>
<dbReference type="Gene3D" id="2.60.120.260">
    <property type="entry name" value="Galactose-binding domain-like"/>
    <property type="match status" value="1"/>
</dbReference>
<proteinExistence type="predicted"/>
<dbReference type="AlphaFoldDB" id="A0A8H4IUE9"/>
<dbReference type="EMBL" id="WWBZ02000022">
    <property type="protein sequence ID" value="KAF4307472.1"/>
    <property type="molecule type" value="Genomic_DNA"/>
</dbReference>
<dbReference type="Pfam" id="PF02129">
    <property type="entry name" value="Peptidase_S15"/>
    <property type="match status" value="1"/>
</dbReference>
<evidence type="ECO:0000313" key="4">
    <source>
        <dbReference type="EMBL" id="KAF4307472.1"/>
    </source>
</evidence>
<dbReference type="InterPro" id="IPR008979">
    <property type="entry name" value="Galactose-bd-like_sf"/>
</dbReference>
<evidence type="ECO:0000256" key="2">
    <source>
        <dbReference type="SAM" id="MobiDB-lite"/>
    </source>
</evidence>
<feature type="region of interest" description="Disordered" evidence="2">
    <location>
        <begin position="1"/>
        <end position="27"/>
    </location>
</feature>
<dbReference type="InterPro" id="IPR005674">
    <property type="entry name" value="CocE/Ser_esterase"/>
</dbReference>
<evidence type="ECO:0000256" key="1">
    <source>
        <dbReference type="ARBA" id="ARBA00022801"/>
    </source>
</evidence>
<organism evidence="4 5">
    <name type="scientific">Botryosphaeria dothidea</name>
    <dbReference type="NCBI Taxonomy" id="55169"/>
    <lineage>
        <taxon>Eukaryota</taxon>
        <taxon>Fungi</taxon>
        <taxon>Dikarya</taxon>
        <taxon>Ascomycota</taxon>
        <taxon>Pezizomycotina</taxon>
        <taxon>Dothideomycetes</taxon>
        <taxon>Dothideomycetes incertae sedis</taxon>
        <taxon>Botryosphaeriales</taxon>
        <taxon>Botryosphaeriaceae</taxon>
        <taxon>Botryosphaeria</taxon>
    </lineage>
</organism>
<dbReference type="SUPFAM" id="SSF49785">
    <property type="entry name" value="Galactose-binding domain-like"/>
    <property type="match status" value="1"/>
</dbReference>
<feature type="domain" description="Xaa-Pro dipeptidyl-peptidase C-terminal" evidence="3">
    <location>
        <begin position="315"/>
        <end position="553"/>
    </location>
</feature>